<dbReference type="STRING" id="375760.SAMN04488073_0521"/>
<dbReference type="GO" id="GO:0005886">
    <property type="term" value="C:plasma membrane"/>
    <property type="evidence" value="ECO:0007669"/>
    <property type="project" value="UniProtKB-SubCell"/>
</dbReference>
<proteinExistence type="predicted"/>
<evidence type="ECO:0000256" key="2">
    <source>
        <dbReference type="ARBA" id="ARBA00022475"/>
    </source>
</evidence>
<evidence type="ECO:0000256" key="8">
    <source>
        <dbReference type="SAM" id="Phobius"/>
    </source>
</evidence>
<dbReference type="GO" id="GO:0006508">
    <property type="term" value="P:proteolysis"/>
    <property type="evidence" value="ECO:0007669"/>
    <property type="project" value="UniProtKB-KW"/>
</dbReference>
<feature type="transmembrane region" description="Helical" evidence="8">
    <location>
        <begin position="255"/>
        <end position="271"/>
    </location>
</feature>
<name>A0A1I6GDF7_9GAMM</name>
<dbReference type="AlphaFoldDB" id="A0A1I6GDF7"/>
<keyword evidence="10" id="KW-1185">Reference proteome</keyword>
<evidence type="ECO:0000313" key="9">
    <source>
        <dbReference type="EMBL" id="SFR40229.1"/>
    </source>
</evidence>
<evidence type="ECO:0000256" key="7">
    <source>
        <dbReference type="ARBA" id="ARBA00023136"/>
    </source>
</evidence>
<keyword evidence="4 8" id="KW-0812">Transmembrane</keyword>
<evidence type="ECO:0000256" key="4">
    <source>
        <dbReference type="ARBA" id="ARBA00022692"/>
    </source>
</evidence>
<evidence type="ECO:0000313" key="10">
    <source>
        <dbReference type="Proteomes" id="UP000199290"/>
    </source>
</evidence>
<keyword evidence="5" id="KW-0378">Hydrolase</keyword>
<dbReference type="RefSeq" id="WP_091985666.1">
    <property type="nucleotide sequence ID" value="NZ_FOYV01000001.1"/>
</dbReference>
<feature type="transmembrane region" description="Helical" evidence="8">
    <location>
        <begin position="125"/>
        <end position="144"/>
    </location>
</feature>
<keyword evidence="7 8" id="KW-0472">Membrane</keyword>
<evidence type="ECO:0000256" key="3">
    <source>
        <dbReference type="ARBA" id="ARBA00022670"/>
    </source>
</evidence>
<dbReference type="InterPro" id="IPR019127">
    <property type="entry name" value="Exosortase"/>
</dbReference>
<gene>
    <name evidence="9" type="ORF">SAMN04488073_0521</name>
</gene>
<dbReference type="OrthoDB" id="9797363at2"/>
<sequence>MAAHRGDMVGVKYQWMSYLVGFAPLLFVLWPTLHDIFGRWLKLDESYSHGFLLGAVSLFLTFRAARKHPAVPGFYPSWLLPFVICLSAYWVGGLIRLQALQHLALIPLLLSAFAVLVGWRQGKWFLIPLGILFLAIPVWDFLSWPLQLVTVAVNQALLGLFDIEFEVEGVFVYLIGVGAFEVAHGCSGLRYLLVGQALVLIYGELYLTRLRSKVFLYLLGCGFALVANWIRVFVIIYMGYETNMQSSLIENHDNFGWWVFAGTLVPLYFVARRLELRDERAETEPRQRVEEARPQGENGSAVYGVVALVALAWGAWFALPEERSQIANQPENYGMDLGDLYAPVFGSQLAGWKPNLRNPDRVYVQTMFDRSRARVGASPNSVFYLGVFTYDYQRNGAELIQYSNRLYDRDLWMPEAFFPVDTPLNIPIQGLTLKHRLSGKRVHLGYTYYAHSQWETDQWRAKLAQVSGFFSNRDDASLLIGAVQCLECDVPETLSGFISDAFPAALARIEATVGEPAH</sequence>
<evidence type="ECO:0000256" key="5">
    <source>
        <dbReference type="ARBA" id="ARBA00022801"/>
    </source>
</evidence>
<organism evidence="9 10">
    <name type="scientific">Marinobacter gudaonensis</name>
    <dbReference type="NCBI Taxonomy" id="375760"/>
    <lineage>
        <taxon>Bacteria</taxon>
        <taxon>Pseudomonadati</taxon>
        <taxon>Pseudomonadota</taxon>
        <taxon>Gammaproteobacteria</taxon>
        <taxon>Pseudomonadales</taxon>
        <taxon>Marinobacteraceae</taxon>
        <taxon>Marinobacter</taxon>
    </lineage>
</organism>
<evidence type="ECO:0000256" key="6">
    <source>
        <dbReference type="ARBA" id="ARBA00022989"/>
    </source>
</evidence>
<dbReference type="NCBIfam" id="TIGR02602">
    <property type="entry name" value="8TM_EpsH"/>
    <property type="match status" value="1"/>
</dbReference>
<comment type="subcellular location">
    <subcellularLocation>
        <location evidence="1">Cell membrane</location>
        <topology evidence="1">Multi-pass membrane protein</topology>
    </subcellularLocation>
</comment>
<feature type="transmembrane region" description="Helical" evidence="8">
    <location>
        <begin position="15"/>
        <end position="34"/>
    </location>
</feature>
<feature type="transmembrane region" description="Helical" evidence="8">
    <location>
        <begin position="301"/>
        <end position="319"/>
    </location>
</feature>
<dbReference type="NCBIfam" id="TIGR04178">
    <property type="entry name" value="exo_archaeo"/>
    <property type="match status" value="1"/>
</dbReference>
<keyword evidence="3" id="KW-0645">Protease</keyword>
<evidence type="ECO:0000256" key="1">
    <source>
        <dbReference type="ARBA" id="ARBA00004651"/>
    </source>
</evidence>
<reference evidence="10" key="1">
    <citation type="submission" date="2016-10" db="EMBL/GenBank/DDBJ databases">
        <authorList>
            <person name="Varghese N."/>
            <person name="Submissions S."/>
        </authorList>
    </citation>
    <scope>NUCLEOTIDE SEQUENCE [LARGE SCALE GENOMIC DNA]</scope>
    <source>
        <strain evidence="10">CGMCC 1.6294</strain>
    </source>
</reference>
<dbReference type="Proteomes" id="UP000199290">
    <property type="component" value="Unassembled WGS sequence"/>
</dbReference>
<feature type="transmembrane region" description="Helical" evidence="8">
    <location>
        <begin position="102"/>
        <end position="119"/>
    </location>
</feature>
<dbReference type="GO" id="GO:0008233">
    <property type="term" value="F:peptidase activity"/>
    <property type="evidence" value="ECO:0007669"/>
    <property type="project" value="UniProtKB-KW"/>
</dbReference>
<dbReference type="EMBL" id="FOYV01000001">
    <property type="protein sequence ID" value="SFR40229.1"/>
    <property type="molecule type" value="Genomic_DNA"/>
</dbReference>
<protein>
    <submittedName>
        <fullName evidence="9">Exosortase</fullName>
    </submittedName>
</protein>
<dbReference type="Pfam" id="PF09721">
    <property type="entry name" value="Exosortase_EpsH"/>
    <property type="match status" value="1"/>
</dbReference>
<keyword evidence="6 8" id="KW-1133">Transmembrane helix</keyword>
<dbReference type="InterPro" id="IPR013426">
    <property type="entry name" value="EpsH-like"/>
</dbReference>
<dbReference type="InterPro" id="IPR026392">
    <property type="entry name" value="Exo/Archaeosortase_dom"/>
</dbReference>
<feature type="transmembrane region" description="Helical" evidence="8">
    <location>
        <begin position="214"/>
        <end position="240"/>
    </location>
</feature>
<feature type="transmembrane region" description="Helical" evidence="8">
    <location>
        <begin position="46"/>
        <end position="65"/>
    </location>
</feature>
<keyword evidence="2" id="KW-1003">Cell membrane</keyword>
<accession>A0A1I6GDF7</accession>
<feature type="transmembrane region" description="Helical" evidence="8">
    <location>
        <begin position="77"/>
        <end position="95"/>
    </location>
</feature>